<gene>
    <name evidence="1" type="ORF">TL16_g04027</name>
</gene>
<dbReference type="AlphaFoldDB" id="A0A9W7ABE2"/>
<reference evidence="2" key="1">
    <citation type="journal article" date="2023" name="Commun. Biol.">
        <title>Genome analysis of Parmales, the sister group of diatoms, reveals the evolutionary specialization of diatoms from phago-mixotrophs to photoautotrophs.</title>
        <authorList>
            <person name="Ban H."/>
            <person name="Sato S."/>
            <person name="Yoshikawa S."/>
            <person name="Yamada K."/>
            <person name="Nakamura Y."/>
            <person name="Ichinomiya M."/>
            <person name="Sato N."/>
            <person name="Blanc-Mathieu R."/>
            <person name="Endo H."/>
            <person name="Kuwata A."/>
            <person name="Ogata H."/>
        </authorList>
    </citation>
    <scope>NUCLEOTIDE SEQUENCE [LARGE SCALE GENOMIC DNA]</scope>
</reference>
<comment type="caution">
    <text evidence="1">The sequence shown here is derived from an EMBL/GenBank/DDBJ whole genome shotgun (WGS) entry which is preliminary data.</text>
</comment>
<sequence>MLLASLVAAAGWDANDLDVSNKESPLGILKYYTECGSNDAFFEDVIDPSIALLDDADGELISVQGDLLQELSDAGFTGSLTEAECTSVDTGINVVSDAAGDVKGERGWGWGEENVCAR</sequence>
<proteinExistence type="predicted"/>
<dbReference type="Proteomes" id="UP001162640">
    <property type="component" value="Unassembled WGS sequence"/>
</dbReference>
<name>A0A9W7ABE2_9STRA</name>
<protein>
    <submittedName>
        <fullName evidence="1">Uncharacterized protein</fullName>
    </submittedName>
</protein>
<evidence type="ECO:0000313" key="2">
    <source>
        <dbReference type="Proteomes" id="UP001162640"/>
    </source>
</evidence>
<accession>A0A9W7ABE2</accession>
<organism evidence="1 2">
    <name type="scientific">Triparma laevis f. inornata</name>
    <dbReference type="NCBI Taxonomy" id="1714386"/>
    <lineage>
        <taxon>Eukaryota</taxon>
        <taxon>Sar</taxon>
        <taxon>Stramenopiles</taxon>
        <taxon>Ochrophyta</taxon>
        <taxon>Bolidophyceae</taxon>
        <taxon>Parmales</taxon>
        <taxon>Triparmaceae</taxon>
        <taxon>Triparma</taxon>
    </lineage>
</organism>
<dbReference type="EMBL" id="BLQM01000109">
    <property type="protein sequence ID" value="GMH64735.1"/>
    <property type="molecule type" value="Genomic_DNA"/>
</dbReference>
<evidence type="ECO:0000313" key="1">
    <source>
        <dbReference type="EMBL" id="GMH64735.1"/>
    </source>
</evidence>